<dbReference type="Pfam" id="PF09335">
    <property type="entry name" value="VTT_dom"/>
    <property type="match status" value="1"/>
</dbReference>
<dbReference type="InterPro" id="IPR051311">
    <property type="entry name" value="DedA_domain"/>
</dbReference>
<dbReference type="OrthoDB" id="5419086at2"/>
<name>A0A238HEQ7_9NEIS</name>
<dbReference type="EMBL" id="FXUV01000002">
    <property type="protein sequence ID" value="SMQ11832.1"/>
    <property type="molecule type" value="Genomic_DNA"/>
</dbReference>
<dbReference type="EMBL" id="FXUV02000098">
    <property type="protein sequence ID" value="SNB85353.1"/>
    <property type="molecule type" value="Genomic_DNA"/>
</dbReference>
<organism evidence="3">
    <name type="scientific">Kingella negevensis</name>
    <dbReference type="NCBI Taxonomy" id="1522312"/>
    <lineage>
        <taxon>Bacteria</taxon>
        <taxon>Pseudomonadati</taxon>
        <taxon>Pseudomonadota</taxon>
        <taxon>Betaproteobacteria</taxon>
        <taxon>Neisseriales</taxon>
        <taxon>Neisseriaceae</taxon>
        <taxon>Kingella</taxon>
    </lineage>
</organism>
<evidence type="ECO:0000259" key="2">
    <source>
        <dbReference type="Pfam" id="PF09335"/>
    </source>
</evidence>
<keyword evidence="1" id="KW-0472">Membrane</keyword>
<feature type="transmembrane region" description="Helical" evidence="1">
    <location>
        <begin position="38"/>
        <end position="60"/>
    </location>
</feature>
<dbReference type="Proteomes" id="UP000215450">
    <property type="component" value="Unassembled WGS sequence"/>
</dbReference>
<gene>
    <name evidence="3" type="primary">yqaA</name>
    <name evidence="4" type="ORF">KEBURONENSIS_00717</name>
    <name evidence="3" type="ORF">KEBURONENSIS_00839</name>
</gene>
<dbReference type="STRING" id="1522312.GCA_900177895_00550"/>
<sequence length="137" mass="15033">MIEWSLWALAVSAFTSATIWVGTSEVAFVAFVMKFPDWAWAAFLVAGVCNTLGSLVSYAMGRCLPEKYTAKLSPDVLARLQKWGAWGLVLAWLPVLGDALPIAAGFLRLSVWRCVLALAAGKFFRYGVLWINIFQAA</sequence>
<evidence type="ECO:0000313" key="4">
    <source>
        <dbReference type="EMBL" id="SNB85353.1"/>
    </source>
</evidence>
<keyword evidence="5" id="KW-1185">Reference proteome</keyword>
<protein>
    <submittedName>
        <fullName evidence="3">Inner membrane protein YqaA</fullName>
    </submittedName>
</protein>
<keyword evidence="1" id="KW-0812">Transmembrane</keyword>
<reference evidence="3" key="1">
    <citation type="submission" date="2017-05" db="EMBL/GenBank/DDBJ databases">
        <authorList>
            <person name="Song R."/>
            <person name="Chenine A.L."/>
            <person name="Ruprecht R.M."/>
        </authorList>
    </citation>
    <scope>NUCLEOTIDE SEQUENCE</scope>
    <source>
        <strain evidence="3">Kingella_eburonensis</strain>
    </source>
</reference>
<dbReference type="InterPro" id="IPR032816">
    <property type="entry name" value="VTT_dom"/>
</dbReference>
<evidence type="ECO:0000313" key="5">
    <source>
        <dbReference type="Proteomes" id="UP000215450"/>
    </source>
</evidence>
<evidence type="ECO:0000313" key="3">
    <source>
        <dbReference type="EMBL" id="SMQ11832.1"/>
    </source>
</evidence>
<accession>A0A238HEQ7</accession>
<evidence type="ECO:0000256" key="1">
    <source>
        <dbReference type="SAM" id="Phobius"/>
    </source>
</evidence>
<dbReference type="RefSeq" id="WP_095061913.1">
    <property type="nucleotide sequence ID" value="NZ_FXUV02000098.1"/>
</dbReference>
<feature type="domain" description="VTT" evidence="2">
    <location>
        <begin position="25"/>
        <end position="128"/>
    </location>
</feature>
<dbReference type="PANTHER" id="PTHR42709">
    <property type="entry name" value="ALKALINE PHOSPHATASE LIKE PROTEIN"/>
    <property type="match status" value="1"/>
</dbReference>
<keyword evidence="1" id="KW-1133">Transmembrane helix</keyword>
<feature type="transmembrane region" description="Helical" evidence="1">
    <location>
        <begin position="6"/>
        <end position="31"/>
    </location>
</feature>
<feature type="transmembrane region" description="Helical" evidence="1">
    <location>
        <begin position="114"/>
        <end position="134"/>
    </location>
</feature>
<dbReference type="PANTHER" id="PTHR42709:SF4">
    <property type="entry name" value="INNER MEMBRANE PROTEIN YQAA"/>
    <property type="match status" value="1"/>
</dbReference>
<reference evidence="4 5" key="2">
    <citation type="submission" date="2017-06" db="EMBL/GenBank/DDBJ databases">
        <authorList>
            <person name="Kim H.J."/>
            <person name="Triplett B.A."/>
        </authorList>
    </citation>
    <scope>NUCLEOTIDE SEQUENCE [LARGE SCALE GENOMIC DNA]</scope>
    <source>
        <strain evidence="4">Kingella_eburonensis</strain>
    </source>
</reference>
<dbReference type="AlphaFoldDB" id="A0A238HEQ7"/>
<feature type="transmembrane region" description="Helical" evidence="1">
    <location>
        <begin position="83"/>
        <end position="107"/>
    </location>
</feature>
<proteinExistence type="predicted"/>